<proteinExistence type="predicted"/>
<accession>A0A9Q0W8V2</accession>
<evidence type="ECO:0000313" key="2">
    <source>
        <dbReference type="Proteomes" id="UP001151752"/>
    </source>
</evidence>
<gene>
    <name evidence="1" type="ORF">OIU74_024871</name>
</gene>
<reference evidence="1" key="2">
    <citation type="journal article" date="2023" name="Int. J. Mol. Sci.">
        <title>De Novo Assembly and Annotation of 11 Diverse Shrub Willow (Salix) Genomes Reveals Novel Gene Organization in Sex-Linked Regions.</title>
        <authorList>
            <person name="Hyden B."/>
            <person name="Feng K."/>
            <person name="Yates T.B."/>
            <person name="Jawdy S."/>
            <person name="Cereghino C."/>
            <person name="Smart L.B."/>
            <person name="Muchero W."/>
        </authorList>
    </citation>
    <scope>NUCLEOTIDE SEQUENCE</scope>
    <source>
        <tissue evidence="1">Shoot tip</tissue>
    </source>
</reference>
<name>A0A9Q0W8V2_9ROSI</name>
<protein>
    <submittedName>
        <fullName evidence="1">Uncharacterized protein</fullName>
    </submittedName>
</protein>
<dbReference type="Gene3D" id="1.10.10.60">
    <property type="entry name" value="Homeodomain-like"/>
    <property type="match status" value="1"/>
</dbReference>
<dbReference type="Proteomes" id="UP001151752">
    <property type="component" value="Chromosome 19"/>
</dbReference>
<sequence>MPSLKRVVQLMNIDGLTRENVASHSRMYKSLRSWGLFSGGGAGGNGSTGGLSGGTGAVTDHLFASSLVLEVTDVNQAGRCKGSSRNNHGRRNRSKRGRICSRVGAGVLVGFGFPAPISQQPEGVFQPELEEQFYEEEKKRIPEIGGILCSSVSHSQLGQPGVGSGAES</sequence>
<organism evidence="1 2">
    <name type="scientific">Salix koriyanagi</name>
    <dbReference type="NCBI Taxonomy" id="2511006"/>
    <lineage>
        <taxon>Eukaryota</taxon>
        <taxon>Viridiplantae</taxon>
        <taxon>Streptophyta</taxon>
        <taxon>Embryophyta</taxon>
        <taxon>Tracheophyta</taxon>
        <taxon>Spermatophyta</taxon>
        <taxon>Magnoliopsida</taxon>
        <taxon>eudicotyledons</taxon>
        <taxon>Gunneridae</taxon>
        <taxon>Pentapetalae</taxon>
        <taxon>rosids</taxon>
        <taxon>fabids</taxon>
        <taxon>Malpighiales</taxon>
        <taxon>Salicaceae</taxon>
        <taxon>Saliceae</taxon>
        <taxon>Salix</taxon>
    </lineage>
</organism>
<keyword evidence="2" id="KW-1185">Reference proteome</keyword>
<dbReference type="EMBL" id="JAPFFM010000005">
    <property type="protein sequence ID" value="KAJ6762258.1"/>
    <property type="molecule type" value="Genomic_DNA"/>
</dbReference>
<reference evidence="1" key="1">
    <citation type="submission" date="2022-11" db="EMBL/GenBank/DDBJ databases">
        <authorList>
            <person name="Hyden B.L."/>
            <person name="Feng K."/>
            <person name="Yates T."/>
            <person name="Jawdy S."/>
            <person name="Smart L.B."/>
            <person name="Muchero W."/>
        </authorList>
    </citation>
    <scope>NUCLEOTIDE SEQUENCE</scope>
    <source>
        <tissue evidence="1">Shoot tip</tissue>
    </source>
</reference>
<comment type="caution">
    <text evidence="1">The sequence shown here is derived from an EMBL/GenBank/DDBJ whole genome shotgun (WGS) entry which is preliminary data.</text>
</comment>
<dbReference type="AlphaFoldDB" id="A0A9Q0W8V2"/>
<evidence type="ECO:0000313" key="1">
    <source>
        <dbReference type="EMBL" id="KAJ6762258.1"/>
    </source>
</evidence>